<sequence length="127" mass="13575">MNLRSTLIGMFLIVALCGGSLYALQSYFSRESQMRNAERAFLTSHEAKAAPPRAAPKTSTPQPAQVSWDLPEDTVAGVETAADDQPLTLDAWYASAGSNEGPVDPTPVDKSYLINTAEPYSDGEPIG</sequence>
<evidence type="ECO:0000313" key="3">
    <source>
        <dbReference type="Proteomes" id="UP000824281"/>
    </source>
</evidence>
<feature type="region of interest" description="Disordered" evidence="1">
    <location>
        <begin position="43"/>
        <end position="67"/>
    </location>
</feature>
<accession>A0ABX8ZNU8</accession>
<dbReference type="RefSeq" id="WP_221426105.1">
    <property type="nucleotide sequence ID" value="NZ_CP081295.1"/>
</dbReference>
<name>A0ABX8ZNU8_9SPHN</name>
<dbReference type="EMBL" id="CP081295">
    <property type="protein sequence ID" value="QZD90642.1"/>
    <property type="molecule type" value="Genomic_DNA"/>
</dbReference>
<keyword evidence="3" id="KW-1185">Reference proteome</keyword>
<reference evidence="2 3" key="1">
    <citation type="submission" date="2021-08" db="EMBL/GenBank/DDBJ databases">
        <title>Comparative Genomics Analysis of the Genus Qipengyuania Reveals Extensive Genetic Diversity and Metabolic Versatility, Including the Description of Fifteen Novel Species.</title>
        <authorList>
            <person name="Liu Y."/>
        </authorList>
    </citation>
    <scope>NUCLEOTIDE SEQUENCE [LARGE SCALE GENOMIC DNA]</scope>
    <source>
        <strain evidence="2 3">1NDH13</strain>
    </source>
</reference>
<feature type="region of interest" description="Disordered" evidence="1">
    <location>
        <begin position="93"/>
        <end position="127"/>
    </location>
</feature>
<gene>
    <name evidence="2" type="ORF">K3148_04405</name>
</gene>
<protein>
    <submittedName>
        <fullName evidence="2">Uncharacterized protein</fullName>
    </submittedName>
</protein>
<evidence type="ECO:0000313" key="2">
    <source>
        <dbReference type="EMBL" id="QZD90642.1"/>
    </source>
</evidence>
<dbReference type="Proteomes" id="UP000824281">
    <property type="component" value="Chromosome"/>
</dbReference>
<organism evidence="2 3">
    <name type="scientific">Qipengyuania aurantiaca</name>
    <dbReference type="NCBI Taxonomy" id="2867233"/>
    <lineage>
        <taxon>Bacteria</taxon>
        <taxon>Pseudomonadati</taxon>
        <taxon>Pseudomonadota</taxon>
        <taxon>Alphaproteobacteria</taxon>
        <taxon>Sphingomonadales</taxon>
        <taxon>Erythrobacteraceae</taxon>
        <taxon>Qipengyuania</taxon>
    </lineage>
</organism>
<proteinExistence type="predicted"/>
<evidence type="ECO:0000256" key="1">
    <source>
        <dbReference type="SAM" id="MobiDB-lite"/>
    </source>
</evidence>